<evidence type="ECO:0000313" key="2">
    <source>
        <dbReference type="Proteomes" id="UP000681041"/>
    </source>
</evidence>
<dbReference type="AlphaFoldDB" id="A0A8T8K211"/>
<dbReference type="EMBL" id="CP058560">
    <property type="protein sequence ID" value="QUH22438.1"/>
    <property type="molecule type" value="Genomic_DNA"/>
</dbReference>
<organism evidence="1 2">
    <name type="scientific">Methanobacterium alkalithermotolerans</name>
    <dbReference type="NCBI Taxonomy" id="2731220"/>
    <lineage>
        <taxon>Archaea</taxon>
        <taxon>Methanobacteriati</taxon>
        <taxon>Methanobacteriota</taxon>
        <taxon>Methanomada group</taxon>
        <taxon>Methanobacteria</taxon>
        <taxon>Methanobacteriales</taxon>
        <taxon>Methanobacteriaceae</taxon>
        <taxon>Methanobacterium</taxon>
    </lineage>
</organism>
<reference evidence="1" key="1">
    <citation type="submission" date="2020-07" db="EMBL/GenBank/DDBJ databases">
        <title>Methanobacterium. sp. MethCan genome.</title>
        <authorList>
            <person name="Postec A."/>
            <person name="Quemeneur M."/>
        </authorList>
    </citation>
    <scope>NUCLEOTIDE SEQUENCE</scope>
    <source>
        <strain evidence="1">MethCAN</strain>
    </source>
</reference>
<keyword evidence="2" id="KW-1185">Reference proteome</keyword>
<dbReference type="Proteomes" id="UP000681041">
    <property type="component" value="Chromosome"/>
</dbReference>
<dbReference type="GeneID" id="64819296"/>
<proteinExistence type="predicted"/>
<protein>
    <submittedName>
        <fullName evidence="1">Uncharacterized protein</fullName>
    </submittedName>
</protein>
<dbReference type="KEGG" id="meme:HYG87_00990"/>
<name>A0A8T8K211_9EURY</name>
<evidence type="ECO:0000313" key="1">
    <source>
        <dbReference type="EMBL" id="QUH22438.1"/>
    </source>
</evidence>
<accession>A0A8T8K211</accession>
<gene>
    <name evidence="1" type="ORF">HYG87_00990</name>
</gene>
<sequence length="120" mass="14049">MDYAIIKIEDQKLISCNWESIPLGDNIIVFPKKELEETLQQVKEYLEKAEKNSEKITRGHVKYKKQALSKFGDDLSRAYALIDSMGKFKLQSSILQYQKPVVISRKRKRLFSNKYESALF</sequence>
<dbReference type="RefSeq" id="WP_211533383.1">
    <property type="nucleotide sequence ID" value="NZ_CP058560.1"/>
</dbReference>